<gene>
    <name evidence="1" type="ORF">DLM86_20245</name>
</gene>
<dbReference type="Proteomes" id="UP000247476">
    <property type="component" value="Unassembled WGS sequence"/>
</dbReference>
<dbReference type="AlphaFoldDB" id="A0A2V5K021"/>
<organism evidence="1 2">
    <name type="scientific">Paenibacillus flagellatus</name>
    <dbReference type="NCBI Taxonomy" id="2211139"/>
    <lineage>
        <taxon>Bacteria</taxon>
        <taxon>Bacillati</taxon>
        <taxon>Bacillota</taxon>
        <taxon>Bacilli</taxon>
        <taxon>Bacillales</taxon>
        <taxon>Paenibacillaceae</taxon>
        <taxon>Paenibacillus</taxon>
    </lineage>
</organism>
<keyword evidence="2" id="KW-1185">Reference proteome</keyword>
<dbReference type="RefSeq" id="WP_110841879.1">
    <property type="nucleotide sequence ID" value="NZ_QJVJ01000009.1"/>
</dbReference>
<sequence>MSNVQATDNTRNFTLSTEMFQLPQLDLYSQMVYIVLKAFAAESSLPTLAEIAKYGRMTAKQATKALQSLTEQKLVSHKLFRQIVGEFADDRLSWAAKGLLAYCKEHPHVRMAELQELSGQSGEDEHGIRKALKELRRHGYLEEYPELIKLATG</sequence>
<accession>A0A2V5K021</accession>
<dbReference type="EMBL" id="QJVJ01000009">
    <property type="protein sequence ID" value="PYI52509.1"/>
    <property type="molecule type" value="Genomic_DNA"/>
</dbReference>
<dbReference type="OrthoDB" id="9803733at2"/>
<name>A0A2V5K021_9BACL</name>
<protein>
    <submittedName>
        <fullName evidence="1">Uncharacterized protein</fullName>
    </submittedName>
</protein>
<proteinExistence type="predicted"/>
<reference evidence="1 2" key="1">
    <citation type="submission" date="2018-05" db="EMBL/GenBank/DDBJ databases">
        <title>Paenibacillus flagellatus sp. nov., isolated from selenium mineral soil.</title>
        <authorList>
            <person name="Dai X."/>
        </authorList>
    </citation>
    <scope>NUCLEOTIDE SEQUENCE [LARGE SCALE GENOMIC DNA]</scope>
    <source>
        <strain evidence="1 2">DXL2</strain>
    </source>
</reference>
<comment type="caution">
    <text evidence="1">The sequence shown here is derived from an EMBL/GenBank/DDBJ whole genome shotgun (WGS) entry which is preliminary data.</text>
</comment>
<evidence type="ECO:0000313" key="2">
    <source>
        <dbReference type="Proteomes" id="UP000247476"/>
    </source>
</evidence>
<evidence type="ECO:0000313" key="1">
    <source>
        <dbReference type="EMBL" id="PYI52509.1"/>
    </source>
</evidence>